<keyword evidence="5 7" id="KW-0472">Membrane</keyword>
<evidence type="ECO:0000256" key="7">
    <source>
        <dbReference type="SAM" id="Phobius"/>
    </source>
</evidence>
<sequence length="409" mass="43928">MLIRILKNSFLKRPKSVLLVLLSITMGAAVATAFLGIAGEVSHKMALELRSYGANILLEPTALEGGGYLREDDLPKIKTVFWKYNITGFTPYLFGVADLAAAGRHERSVVAGTWFSKEVQVPGEESTEQGIKGMAPWWDLKGRWPEAADEAIVGAALARRLKLVQGSELAATVRGTVQRFRVCGVVTTGGFEEEQLFAPLVTVQQLLGQQGKISRVLVSALTVPMDDFGRKDPSTMTKDEYEKWYCTAYVTSVAKNVEEVMSGSRAKPIWQIASAEGALLTKLNAVMLLLTLLALGASATAVSTSLMASMAERSPEIALMKAMGADRFQISSIFLGEILIISVVGGLIGYLIGNQLAALISHTVFNSTIASPLWLIPMAVGSAFLVACAGSIAPLRRALLIEPVRVLKG</sequence>
<dbReference type="GO" id="GO:0022857">
    <property type="term" value="F:transmembrane transporter activity"/>
    <property type="evidence" value="ECO:0007669"/>
    <property type="project" value="TreeGrafter"/>
</dbReference>
<dbReference type="AlphaFoldDB" id="A0A6V8NCV8"/>
<accession>A0A6V8NCV8</accession>
<evidence type="ECO:0000256" key="1">
    <source>
        <dbReference type="ARBA" id="ARBA00004651"/>
    </source>
</evidence>
<dbReference type="EMBL" id="BLXZ01000010">
    <property type="protein sequence ID" value="GFO70455.1"/>
    <property type="molecule type" value="Genomic_DNA"/>
</dbReference>
<evidence type="ECO:0000313" key="10">
    <source>
        <dbReference type="EMBL" id="GFO70455.1"/>
    </source>
</evidence>
<organism evidence="10 11">
    <name type="scientific">Geomonas limicola</name>
    <dbReference type="NCBI Taxonomy" id="2740186"/>
    <lineage>
        <taxon>Bacteria</taxon>
        <taxon>Pseudomonadati</taxon>
        <taxon>Thermodesulfobacteriota</taxon>
        <taxon>Desulfuromonadia</taxon>
        <taxon>Geobacterales</taxon>
        <taxon>Geobacteraceae</taxon>
        <taxon>Geomonas</taxon>
    </lineage>
</organism>
<feature type="transmembrane region" description="Helical" evidence="7">
    <location>
        <begin position="332"/>
        <end position="353"/>
    </location>
</feature>
<dbReference type="Pfam" id="PF12704">
    <property type="entry name" value="MacB_PCD"/>
    <property type="match status" value="1"/>
</dbReference>
<feature type="domain" description="ABC3 transporter permease C-terminal" evidence="8">
    <location>
        <begin position="290"/>
        <end position="402"/>
    </location>
</feature>
<evidence type="ECO:0000256" key="4">
    <source>
        <dbReference type="ARBA" id="ARBA00022989"/>
    </source>
</evidence>
<dbReference type="InterPro" id="IPR050250">
    <property type="entry name" value="Macrolide_Exporter_MacB"/>
</dbReference>
<dbReference type="InterPro" id="IPR003838">
    <property type="entry name" value="ABC3_permease_C"/>
</dbReference>
<dbReference type="GO" id="GO:0005886">
    <property type="term" value="C:plasma membrane"/>
    <property type="evidence" value="ECO:0007669"/>
    <property type="project" value="UniProtKB-SubCell"/>
</dbReference>
<comment type="subcellular location">
    <subcellularLocation>
        <location evidence="1">Cell membrane</location>
        <topology evidence="1">Multi-pass membrane protein</topology>
    </subcellularLocation>
</comment>
<keyword evidence="2" id="KW-1003">Cell membrane</keyword>
<name>A0A6V8NCV8_9BACT</name>
<evidence type="ECO:0000256" key="3">
    <source>
        <dbReference type="ARBA" id="ARBA00022692"/>
    </source>
</evidence>
<evidence type="ECO:0000313" key="11">
    <source>
        <dbReference type="Proteomes" id="UP000587586"/>
    </source>
</evidence>
<dbReference type="Pfam" id="PF02687">
    <property type="entry name" value="FtsX"/>
    <property type="match status" value="1"/>
</dbReference>
<proteinExistence type="inferred from homology"/>
<keyword evidence="4 7" id="KW-1133">Transmembrane helix</keyword>
<comment type="similarity">
    <text evidence="6">Belongs to the ABC-4 integral membrane protein family.</text>
</comment>
<feature type="transmembrane region" description="Helical" evidence="7">
    <location>
        <begin position="286"/>
        <end position="311"/>
    </location>
</feature>
<feature type="transmembrane region" description="Helical" evidence="7">
    <location>
        <begin position="373"/>
        <end position="395"/>
    </location>
</feature>
<reference evidence="11" key="1">
    <citation type="submission" date="2020-06" db="EMBL/GenBank/DDBJ databases">
        <title>Draft genomic sequecing of Geomonas sp. Red745.</title>
        <authorList>
            <person name="Itoh H."/>
            <person name="Xu Z.X."/>
            <person name="Ushijima N."/>
            <person name="Masuda Y."/>
            <person name="Shiratori Y."/>
            <person name="Senoo K."/>
        </authorList>
    </citation>
    <scope>NUCLEOTIDE SEQUENCE [LARGE SCALE GENOMIC DNA]</scope>
    <source>
        <strain evidence="11">Red745</strain>
    </source>
</reference>
<comment type="caution">
    <text evidence="10">The sequence shown here is derived from an EMBL/GenBank/DDBJ whole genome shotgun (WGS) entry which is preliminary data.</text>
</comment>
<dbReference type="PANTHER" id="PTHR30572:SF4">
    <property type="entry name" value="ABC TRANSPORTER PERMEASE YTRF"/>
    <property type="match status" value="1"/>
</dbReference>
<evidence type="ECO:0000259" key="8">
    <source>
        <dbReference type="Pfam" id="PF02687"/>
    </source>
</evidence>
<evidence type="ECO:0000256" key="5">
    <source>
        <dbReference type="ARBA" id="ARBA00023136"/>
    </source>
</evidence>
<dbReference type="Proteomes" id="UP000587586">
    <property type="component" value="Unassembled WGS sequence"/>
</dbReference>
<dbReference type="RefSeq" id="WP_183363072.1">
    <property type="nucleotide sequence ID" value="NZ_BLXZ01000010.1"/>
</dbReference>
<dbReference type="PANTHER" id="PTHR30572">
    <property type="entry name" value="MEMBRANE COMPONENT OF TRANSPORTER-RELATED"/>
    <property type="match status" value="1"/>
</dbReference>
<protein>
    <submittedName>
        <fullName evidence="10">ABC transporter permease</fullName>
    </submittedName>
</protein>
<evidence type="ECO:0000256" key="6">
    <source>
        <dbReference type="ARBA" id="ARBA00038076"/>
    </source>
</evidence>
<dbReference type="InterPro" id="IPR025857">
    <property type="entry name" value="MacB_PCD"/>
</dbReference>
<evidence type="ECO:0000256" key="2">
    <source>
        <dbReference type="ARBA" id="ARBA00022475"/>
    </source>
</evidence>
<keyword evidence="3 7" id="KW-0812">Transmembrane</keyword>
<keyword evidence="11" id="KW-1185">Reference proteome</keyword>
<feature type="domain" description="MacB-like periplasmic core" evidence="9">
    <location>
        <begin position="18"/>
        <end position="219"/>
    </location>
</feature>
<evidence type="ECO:0000259" key="9">
    <source>
        <dbReference type="Pfam" id="PF12704"/>
    </source>
</evidence>
<gene>
    <name evidence="10" type="ORF">GMLC_40340</name>
</gene>